<sequence>MPSEMLALEKEASTSTKPLVKSGVDGVDPVVVVTTLSRLWEKKQSMKIWGLGFSSATPLVMAGVDGCGSRWRDLRQWHSGVVWWHGGVATAEERETEINPLGWVWADSQTHLYVAHPHS</sequence>
<accession>A0A4D6KWN5</accession>
<name>A0A4D6KWN5_VIGUN</name>
<dbReference type="EMBL" id="CP039346">
    <property type="protein sequence ID" value="QCD81902.1"/>
    <property type="molecule type" value="Genomic_DNA"/>
</dbReference>
<gene>
    <name evidence="1" type="ORF">DEO72_LG2g2233</name>
</gene>
<dbReference type="AlphaFoldDB" id="A0A4D6KWN5"/>
<evidence type="ECO:0000313" key="2">
    <source>
        <dbReference type="Proteomes" id="UP000501690"/>
    </source>
</evidence>
<protein>
    <submittedName>
        <fullName evidence="1">Uncharacterized protein</fullName>
    </submittedName>
</protein>
<organism evidence="1 2">
    <name type="scientific">Vigna unguiculata</name>
    <name type="common">Cowpea</name>
    <dbReference type="NCBI Taxonomy" id="3917"/>
    <lineage>
        <taxon>Eukaryota</taxon>
        <taxon>Viridiplantae</taxon>
        <taxon>Streptophyta</taxon>
        <taxon>Embryophyta</taxon>
        <taxon>Tracheophyta</taxon>
        <taxon>Spermatophyta</taxon>
        <taxon>Magnoliopsida</taxon>
        <taxon>eudicotyledons</taxon>
        <taxon>Gunneridae</taxon>
        <taxon>Pentapetalae</taxon>
        <taxon>rosids</taxon>
        <taxon>fabids</taxon>
        <taxon>Fabales</taxon>
        <taxon>Fabaceae</taxon>
        <taxon>Papilionoideae</taxon>
        <taxon>50 kb inversion clade</taxon>
        <taxon>NPAAA clade</taxon>
        <taxon>indigoferoid/millettioid clade</taxon>
        <taxon>Phaseoleae</taxon>
        <taxon>Vigna</taxon>
    </lineage>
</organism>
<keyword evidence="2" id="KW-1185">Reference proteome</keyword>
<evidence type="ECO:0000313" key="1">
    <source>
        <dbReference type="EMBL" id="QCD81902.1"/>
    </source>
</evidence>
<proteinExistence type="predicted"/>
<reference evidence="1 2" key="1">
    <citation type="submission" date="2019-04" db="EMBL/GenBank/DDBJ databases">
        <title>An improved genome assembly and genetic linkage map for asparagus bean, Vigna unguiculata ssp. sesquipedialis.</title>
        <authorList>
            <person name="Xia Q."/>
            <person name="Zhang R."/>
            <person name="Dong Y."/>
        </authorList>
    </citation>
    <scope>NUCLEOTIDE SEQUENCE [LARGE SCALE GENOMIC DNA]</scope>
    <source>
        <tissue evidence="1">Leaf</tissue>
    </source>
</reference>
<dbReference type="Proteomes" id="UP000501690">
    <property type="component" value="Linkage Group LG2"/>
</dbReference>